<organism evidence="3 4">
    <name type="scientific">Microbispora corallina</name>
    <dbReference type="NCBI Taxonomy" id="83302"/>
    <lineage>
        <taxon>Bacteria</taxon>
        <taxon>Bacillati</taxon>
        <taxon>Actinomycetota</taxon>
        <taxon>Actinomycetes</taxon>
        <taxon>Streptosporangiales</taxon>
        <taxon>Streptosporangiaceae</taxon>
        <taxon>Microbispora</taxon>
    </lineage>
</organism>
<evidence type="ECO:0000256" key="1">
    <source>
        <dbReference type="ARBA" id="ARBA00023002"/>
    </source>
</evidence>
<name>A0ABQ4G8K5_9ACTN</name>
<comment type="caution">
    <text evidence="3">The sequence shown here is derived from an EMBL/GenBank/DDBJ whole genome shotgun (WGS) entry which is preliminary data.</text>
</comment>
<keyword evidence="1" id="KW-0560">Oxidoreductase</keyword>
<dbReference type="PANTHER" id="PTHR35176:SF1">
    <property type="entry name" value="F420H(2)-DEPENDENT BILIVERDIN REDUCTASE"/>
    <property type="match status" value="1"/>
</dbReference>
<sequence>MERMTDAEWRAFAAEGTRTGKLGITRAGGRPHVTPIWFALDGDDVVFTTHESGVKAKVLRRDPRATLCVDDQRPPYSYVMIEGEAALSADPEELLHWATVIGGRYMGEERAREYGERNGVPGEFLVRLRIGKVIAYRDVAS</sequence>
<dbReference type="SUPFAM" id="SSF50475">
    <property type="entry name" value="FMN-binding split barrel"/>
    <property type="match status" value="1"/>
</dbReference>
<dbReference type="InterPro" id="IPR019920">
    <property type="entry name" value="F420-binding_dom_put"/>
</dbReference>
<dbReference type="InterPro" id="IPR052019">
    <property type="entry name" value="F420H2_bilvrd_red/Heme_oxyg"/>
</dbReference>
<evidence type="ECO:0000313" key="3">
    <source>
        <dbReference type="EMBL" id="GIH43397.1"/>
    </source>
</evidence>
<dbReference type="InterPro" id="IPR012349">
    <property type="entry name" value="Split_barrel_FMN-bd"/>
</dbReference>
<feature type="domain" description="Pyridoxamine 5'-phosphate oxidase N-terminal" evidence="2">
    <location>
        <begin position="7"/>
        <end position="130"/>
    </location>
</feature>
<dbReference type="Pfam" id="PF01243">
    <property type="entry name" value="PNPOx_N"/>
    <property type="match status" value="1"/>
</dbReference>
<dbReference type="EMBL" id="BOOC01000039">
    <property type="protein sequence ID" value="GIH43397.1"/>
    <property type="molecule type" value="Genomic_DNA"/>
</dbReference>
<dbReference type="PANTHER" id="PTHR35176">
    <property type="entry name" value="HEME OXYGENASE HI_0854-RELATED"/>
    <property type="match status" value="1"/>
</dbReference>
<dbReference type="Gene3D" id="2.30.110.10">
    <property type="entry name" value="Electron Transport, Fmn-binding Protein, Chain A"/>
    <property type="match status" value="1"/>
</dbReference>
<evidence type="ECO:0000313" key="4">
    <source>
        <dbReference type="Proteomes" id="UP000603904"/>
    </source>
</evidence>
<gene>
    <name evidence="3" type="ORF">Mco01_63970</name>
</gene>
<evidence type="ECO:0000259" key="2">
    <source>
        <dbReference type="Pfam" id="PF01243"/>
    </source>
</evidence>
<accession>A0ABQ4G8K5</accession>
<proteinExistence type="predicted"/>
<protein>
    <submittedName>
        <fullName evidence="3">PPOX class F420-dependent enzyme</fullName>
    </submittedName>
</protein>
<dbReference type="InterPro" id="IPR011576">
    <property type="entry name" value="Pyridox_Oxase_N"/>
</dbReference>
<dbReference type="RefSeq" id="WP_204060518.1">
    <property type="nucleotide sequence ID" value="NZ_BAAAGP010000013.1"/>
</dbReference>
<dbReference type="Proteomes" id="UP000603904">
    <property type="component" value="Unassembled WGS sequence"/>
</dbReference>
<keyword evidence="4" id="KW-1185">Reference proteome</keyword>
<dbReference type="NCBIfam" id="TIGR03618">
    <property type="entry name" value="Rv1155_F420"/>
    <property type="match status" value="1"/>
</dbReference>
<reference evidence="3 4" key="1">
    <citation type="submission" date="2021-01" db="EMBL/GenBank/DDBJ databases">
        <title>Whole genome shotgun sequence of Microbispora corallina NBRC 16416.</title>
        <authorList>
            <person name="Komaki H."/>
            <person name="Tamura T."/>
        </authorList>
    </citation>
    <scope>NUCLEOTIDE SEQUENCE [LARGE SCALE GENOMIC DNA]</scope>
    <source>
        <strain evidence="3 4">NBRC 16416</strain>
    </source>
</reference>